<organism evidence="2 3">
    <name type="scientific">Dryococelus australis</name>
    <dbReference type="NCBI Taxonomy" id="614101"/>
    <lineage>
        <taxon>Eukaryota</taxon>
        <taxon>Metazoa</taxon>
        <taxon>Ecdysozoa</taxon>
        <taxon>Arthropoda</taxon>
        <taxon>Hexapoda</taxon>
        <taxon>Insecta</taxon>
        <taxon>Pterygota</taxon>
        <taxon>Neoptera</taxon>
        <taxon>Polyneoptera</taxon>
        <taxon>Phasmatodea</taxon>
        <taxon>Verophasmatodea</taxon>
        <taxon>Anareolatae</taxon>
        <taxon>Phasmatidae</taxon>
        <taxon>Eurycanthinae</taxon>
        <taxon>Dryococelus</taxon>
    </lineage>
</organism>
<evidence type="ECO:0000313" key="3">
    <source>
        <dbReference type="Proteomes" id="UP001159363"/>
    </source>
</evidence>
<comment type="caution">
    <text evidence="2">The sequence shown here is derived from an EMBL/GenBank/DDBJ whole genome shotgun (WGS) entry which is preliminary data.</text>
</comment>
<feature type="compositionally biased region" description="Basic and acidic residues" evidence="1">
    <location>
        <begin position="40"/>
        <end position="55"/>
    </location>
</feature>
<name>A0ABQ9FZN5_9NEOP</name>
<gene>
    <name evidence="2" type="ORF">PR048_033224</name>
</gene>
<accession>A0ABQ9FZN5</accession>
<protein>
    <submittedName>
        <fullName evidence="2">Uncharacterized protein</fullName>
    </submittedName>
</protein>
<dbReference type="Proteomes" id="UP001159363">
    <property type="component" value="Chromosome 16"/>
</dbReference>
<evidence type="ECO:0000313" key="2">
    <source>
        <dbReference type="EMBL" id="KAJ8865704.1"/>
    </source>
</evidence>
<dbReference type="EMBL" id="JARBHB010000017">
    <property type="protein sequence ID" value="KAJ8865704.1"/>
    <property type="molecule type" value="Genomic_DNA"/>
</dbReference>
<feature type="region of interest" description="Disordered" evidence="1">
    <location>
        <begin position="28"/>
        <end position="83"/>
    </location>
</feature>
<keyword evidence="3" id="KW-1185">Reference proteome</keyword>
<sequence length="470" mass="52426">MVPLLNNGAEELMWVTLILEHNASQPRCEPSTAQCRHRKSEIGEHGQDRNTDTPRHGHFGANKCKFTTDSRDGQSRNGADCTGKSSVKQFEKWDRSKQLPAPCHFCEVAIIVRIILTQATRQKPTAVGKIKNGYRCHMHPLTRSHRIPQQMKSHSRGKGGPRENPPTNGIIQHDSHIQKSGVTLPGIELGSPQSTACLPLSTLWESASSKLCWLVRSPSKLRTNIQHQADIINLTESIYSLIRRGEMMPCKVIERVAEMMKISTATVWRSHLFLSLRWGDGELRSSPVTSSCSADMYRASQRCWHLLSVETTLHNLQTKTLADKIHILMMNESLIPKNKKLKAAQCPPNLMVGDDASPQYLFPSSSILIPTPPGPWVRQLRVTPAVGSTSAHYANIFTHTSPEFHTQNNPAEFCRPTPGVEIKGHIWSSFARAGETREPQENSLTSDIVEHDSHVQKSGSDATGDRTRFA</sequence>
<evidence type="ECO:0000256" key="1">
    <source>
        <dbReference type="SAM" id="MobiDB-lite"/>
    </source>
</evidence>
<feature type="region of interest" description="Disordered" evidence="1">
    <location>
        <begin position="434"/>
        <end position="470"/>
    </location>
</feature>
<proteinExistence type="predicted"/>
<reference evidence="2 3" key="1">
    <citation type="submission" date="2023-02" db="EMBL/GenBank/DDBJ databases">
        <title>LHISI_Scaffold_Assembly.</title>
        <authorList>
            <person name="Stuart O.P."/>
            <person name="Cleave R."/>
            <person name="Magrath M.J.L."/>
            <person name="Mikheyev A.S."/>
        </authorList>
    </citation>
    <scope>NUCLEOTIDE SEQUENCE [LARGE SCALE GENOMIC DNA]</scope>
    <source>
        <strain evidence="2">Daus_M_001</strain>
        <tissue evidence="2">Leg muscle</tissue>
    </source>
</reference>